<accession>A0A1N6NCJ4</accession>
<dbReference type="EMBL" id="FTMP01000001">
    <property type="protein sequence ID" value="SIP89780.1"/>
    <property type="molecule type" value="Genomic_DNA"/>
</dbReference>
<dbReference type="InterPro" id="IPR020269">
    <property type="entry name" value="Phage_Mu_Releasin"/>
</dbReference>
<reference evidence="1 2" key="1">
    <citation type="submission" date="2017-01" db="EMBL/GenBank/DDBJ databases">
        <authorList>
            <person name="Mah S.A."/>
            <person name="Swanson W.J."/>
            <person name="Moy G.W."/>
            <person name="Vacquier V.D."/>
        </authorList>
    </citation>
    <scope>NUCLEOTIDE SEQUENCE [LARGE SCALE GENOMIC DNA]</scope>
    <source>
        <strain evidence="1 2">RU36E</strain>
    </source>
</reference>
<evidence type="ECO:0000313" key="2">
    <source>
        <dbReference type="Proteomes" id="UP000185841"/>
    </source>
</evidence>
<evidence type="ECO:0000313" key="1">
    <source>
        <dbReference type="EMBL" id="SIP89780.1"/>
    </source>
</evidence>
<sequence length="113" mass="12334">MDMDFALRAGQFAFTALVGLYSLMAARRSSSKAEAEQLATRLTGQDNRILVLEQSMKHLPDSQQLTELAGELADLAGDMKAIKVELGAVAKALDPLTRSVDRINDYLLNNARP</sequence>
<dbReference type="AlphaFoldDB" id="A0A1N6NCJ4"/>
<protein>
    <recommendedName>
        <fullName evidence="3">DUF2730 family protein</fullName>
    </recommendedName>
</protein>
<evidence type="ECO:0008006" key="3">
    <source>
        <dbReference type="Google" id="ProtNLM"/>
    </source>
</evidence>
<name>A0A1N6NCJ4_AQUAC</name>
<dbReference type="Pfam" id="PF10805">
    <property type="entry name" value="DUF2730"/>
    <property type="match status" value="1"/>
</dbReference>
<organism evidence="1 2">
    <name type="scientific">Aquipseudomonas alcaligenes</name>
    <name type="common">Pseudomonas alcaligenes</name>
    <dbReference type="NCBI Taxonomy" id="43263"/>
    <lineage>
        <taxon>Bacteria</taxon>
        <taxon>Pseudomonadati</taxon>
        <taxon>Pseudomonadota</taxon>
        <taxon>Gammaproteobacteria</taxon>
        <taxon>Pseudomonadales</taxon>
        <taxon>Pseudomonadaceae</taxon>
        <taxon>Aquipseudomonas</taxon>
    </lineage>
</organism>
<gene>
    <name evidence="1" type="ORF">SAMN05878282_101216</name>
</gene>
<dbReference type="Proteomes" id="UP000185841">
    <property type="component" value="Unassembled WGS sequence"/>
</dbReference>
<proteinExistence type="predicted"/>
<dbReference type="RefSeq" id="WP_076423542.1">
    <property type="nucleotide sequence ID" value="NZ_FTMP01000001.1"/>
</dbReference>